<dbReference type="Proteomes" id="UP000001194">
    <property type="component" value="Unassembled WGS sequence"/>
</dbReference>
<keyword evidence="2" id="KW-1185">Reference proteome</keyword>
<proteinExistence type="predicted"/>
<protein>
    <submittedName>
        <fullName evidence="1">Predicted protein</fullName>
    </submittedName>
</protein>
<organism evidence="2">
    <name type="scientific">Laccaria bicolor (strain S238N-H82 / ATCC MYA-4686)</name>
    <name type="common">Bicoloured deceiver</name>
    <name type="synonym">Laccaria laccata var. bicolor</name>
    <dbReference type="NCBI Taxonomy" id="486041"/>
    <lineage>
        <taxon>Eukaryota</taxon>
        <taxon>Fungi</taxon>
        <taxon>Dikarya</taxon>
        <taxon>Basidiomycota</taxon>
        <taxon>Agaricomycotina</taxon>
        <taxon>Agaricomycetes</taxon>
        <taxon>Agaricomycetidae</taxon>
        <taxon>Agaricales</taxon>
        <taxon>Agaricineae</taxon>
        <taxon>Hydnangiaceae</taxon>
        <taxon>Laccaria</taxon>
    </lineage>
</organism>
<dbReference type="HOGENOM" id="CLU_1518128_0_0_1"/>
<dbReference type="KEGG" id="lbc:LACBIDRAFT_335650"/>
<accession>B0E2Y7</accession>
<dbReference type="InParanoid" id="B0E2Y7"/>
<dbReference type="AlphaFoldDB" id="B0E2Y7"/>
<sequence>MTLIDFYDSLSNLQPSIVSEFLIKMPCLGSSFHYRDTSVFDVYMGIAIHVFLNGLMELFSLRWVFTLEPLSALFHDSAIRDLALQDFFGMAAGPVTRQALGLLVRKVGGLALLKERGGNGLELLLWDCEIKGEIVGLQRVNDTLFLSNELDGILALAEALHFDFGSLMTMAFFPSHV</sequence>
<evidence type="ECO:0000313" key="2">
    <source>
        <dbReference type="Proteomes" id="UP000001194"/>
    </source>
</evidence>
<name>B0E2Y7_LACBS</name>
<evidence type="ECO:0000313" key="1">
    <source>
        <dbReference type="EMBL" id="EDQ98796.1"/>
    </source>
</evidence>
<dbReference type="GeneID" id="6086209"/>
<reference evidence="1 2" key="1">
    <citation type="journal article" date="2008" name="Nature">
        <title>The genome of Laccaria bicolor provides insights into mycorrhizal symbiosis.</title>
        <authorList>
            <person name="Martin F."/>
            <person name="Aerts A."/>
            <person name="Ahren D."/>
            <person name="Brun A."/>
            <person name="Danchin E.G.J."/>
            <person name="Duchaussoy F."/>
            <person name="Gibon J."/>
            <person name="Kohler A."/>
            <person name="Lindquist E."/>
            <person name="Pereda V."/>
            <person name="Salamov A."/>
            <person name="Shapiro H.J."/>
            <person name="Wuyts J."/>
            <person name="Blaudez D."/>
            <person name="Buee M."/>
            <person name="Brokstein P."/>
            <person name="Canbaeck B."/>
            <person name="Cohen D."/>
            <person name="Courty P.E."/>
            <person name="Coutinho P.M."/>
            <person name="Delaruelle C."/>
            <person name="Detter J.C."/>
            <person name="Deveau A."/>
            <person name="DiFazio S."/>
            <person name="Duplessis S."/>
            <person name="Fraissinet-Tachet L."/>
            <person name="Lucic E."/>
            <person name="Frey-Klett P."/>
            <person name="Fourrey C."/>
            <person name="Feussner I."/>
            <person name="Gay G."/>
            <person name="Grimwood J."/>
            <person name="Hoegger P.J."/>
            <person name="Jain P."/>
            <person name="Kilaru S."/>
            <person name="Labbe J."/>
            <person name="Lin Y.C."/>
            <person name="Legue V."/>
            <person name="Le Tacon F."/>
            <person name="Marmeisse R."/>
            <person name="Melayah D."/>
            <person name="Montanini B."/>
            <person name="Muratet M."/>
            <person name="Nehls U."/>
            <person name="Niculita-Hirzel H."/>
            <person name="Oudot-Le Secq M.P."/>
            <person name="Peter M."/>
            <person name="Quesneville H."/>
            <person name="Rajashekar B."/>
            <person name="Reich M."/>
            <person name="Rouhier N."/>
            <person name="Schmutz J."/>
            <person name="Yin T."/>
            <person name="Chalot M."/>
            <person name="Henrissat B."/>
            <person name="Kuees U."/>
            <person name="Lucas S."/>
            <person name="Van de Peer Y."/>
            <person name="Podila G.K."/>
            <person name="Polle A."/>
            <person name="Pukkila P.J."/>
            <person name="Richardson P.M."/>
            <person name="Rouze P."/>
            <person name="Sanders I.R."/>
            <person name="Stajich J.E."/>
            <person name="Tunlid A."/>
            <person name="Tuskan G."/>
            <person name="Grigoriev I.V."/>
        </authorList>
    </citation>
    <scope>NUCLEOTIDE SEQUENCE [LARGE SCALE GENOMIC DNA]</scope>
    <source>
        <strain evidence="2">S238N-H82 / ATCC MYA-4686</strain>
    </source>
</reference>
<dbReference type="RefSeq" id="XP_001890555.1">
    <property type="nucleotide sequence ID" value="XM_001890520.1"/>
</dbReference>
<dbReference type="EMBL" id="DS547196">
    <property type="protein sequence ID" value="EDQ98796.1"/>
    <property type="molecule type" value="Genomic_DNA"/>
</dbReference>
<gene>
    <name evidence="1" type="ORF">LACBIDRAFT_335650</name>
</gene>